<keyword evidence="4" id="KW-0408">Iron</keyword>
<feature type="domain" description="4Fe-4S ferredoxin-type" evidence="6">
    <location>
        <begin position="20"/>
        <end position="51"/>
    </location>
</feature>
<protein>
    <submittedName>
        <fullName evidence="7">Ferredoxin like protein</fullName>
    </submittedName>
</protein>
<proteinExistence type="predicted"/>
<dbReference type="PANTHER" id="PTHR43082">
    <property type="entry name" value="FERREDOXIN-LIKE"/>
    <property type="match status" value="1"/>
</dbReference>
<evidence type="ECO:0000256" key="4">
    <source>
        <dbReference type="ARBA" id="ARBA00023004"/>
    </source>
</evidence>
<dbReference type="Proteomes" id="UP000182146">
    <property type="component" value="Unassembled WGS sequence"/>
</dbReference>
<dbReference type="GO" id="GO:0051536">
    <property type="term" value="F:iron-sulfur cluster binding"/>
    <property type="evidence" value="ECO:0007669"/>
    <property type="project" value="UniProtKB-KW"/>
</dbReference>
<dbReference type="STRING" id="392333.SAMN05660860_03132"/>
<dbReference type="PROSITE" id="PS51379">
    <property type="entry name" value="4FE4S_FER_2"/>
    <property type="match status" value="2"/>
</dbReference>
<name>A0A1G9VZ90_9BACT</name>
<evidence type="ECO:0000256" key="2">
    <source>
        <dbReference type="ARBA" id="ARBA00022723"/>
    </source>
</evidence>
<dbReference type="Gene3D" id="3.30.70.20">
    <property type="match status" value="1"/>
</dbReference>
<dbReference type="Pfam" id="PF13187">
    <property type="entry name" value="Fer4_9"/>
    <property type="match status" value="1"/>
</dbReference>
<keyword evidence="2" id="KW-0479">Metal-binding</keyword>
<sequence>MKINVDEIFDVTSFHIDREPHIVLDTTVCVGCDQRGCTNSCPARCYTWSEEDQKMTFVYDGCLECGTCYVVCRQDAFTRWSYPRGGFGVSFRMT</sequence>
<evidence type="ECO:0000313" key="8">
    <source>
        <dbReference type="Proteomes" id="UP000182146"/>
    </source>
</evidence>
<gene>
    <name evidence="7" type="ORF">SAMN05660860_03132</name>
</gene>
<keyword evidence="1" id="KW-0813">Transport</keyword>
<evidence type="ECO:0000256" key="5">
    <source>
        <dbReference type="ARBA" id="ARBA00023014"/>
    </source>
</evidence>
<dbReference type="PIRSF" id="PIRSF036548">
    <property type="entry name" value="Fdx_FixX"/>
    <property type="match status" value="1"/>
</dbReference>
<dbReference type="SUPFAM" id="SSF54862">
    <property type="entry name" value="4Fe-4S ferredoxins"/>
    <property type="match status" value="1"/>
</dbReference>
<feature type="domain" description="4Fe-4S ferredoxin-type" evidence="6">
    <location>
        <begin position="53"/>
        <end position="82"/>
    </location>
</feature>
<evidence type="ECO:0000313" key="7">
    <source>
        <dbReference type="EMBL" id="SDM77618.1"/>
    </source>
</evidence>
<accession>A0A1G9VZ90</accession>
<keyword evidence="3" id="KW-0249">Electron transport</keyword>
<dbReference type="PANTHER" id="PTHR43082:SF3">
    <property type="entry name" value="FERREDOXIN-LIKE PROTEIN YDIT"/>
    <property type="match status" value="1"/>
</dbReference>
<dbReference type="EMBL" id="FNGU01000010">
    <property type="protein sequence ID" value="SDM77618.1"/>
    <property type="molecule type" value="Genomic_DNA"/>
</dbReference>
<reference evidence="7 8" key="1">
    <citation type="submission" date="2016-10" db="EMBL/GenBank/DDBJ databases">
        <authorList>
            <person name="de Groot N.N."/>
        </authorList>
    </citation>
    <scope>NUCLEOTIDE SEQUENCE [LARGE SCALE GENOMIC DNA]</scope>
    <source>
        <strain evidence="7 8">DSM 17813</strain>
    </source>
</reference>
<keyword evidence="5" id="KW-0411">Iron-sulfur</keyword>
<dbReference type="InterPro" id="IPR012206">
    <property type="entry name" value="Fd_FixX"/>
</dbReference>
<evidence type="ECO:0000256" key="1">
    <source>
        <dbReference type="ARBA" id="ARBA00022448"/>
    </source>
</evidence>
<dbReference type="RefSeq" id="WP_235264007.1">
    <property type="nucleotide sequence ID" value="NZ_FNGU01000010.1"/>
</dbReference>
<evidence type="ECO:0000256" key="3">
    <source>
        <dbReference type="ARBA" id="ARBA00022982"/>
    </source>
</evidence>
<organism evidence="7 8">
    <name type="scientific">Geoalkalibacter ferrihydriticus</name>
    <dbReference type="NCBI Taxonomy" id="392333"/>
    <lineage>
        <taxon>Bacteria</taxon>
        <taxon>Pseudomonadati</taxon>
        <taxon>Thermodesulfobacteriota</taxon>
        <taxon>Desulfuromonadia</taxon>
        <taxon>Desulfuromonadales</taxon>
        <taxon>Geoalkalibacteraceae</taxon>
        <taxon>Geoalkalibacter</taxon>
    </lineage>
</organism>
<dbReference type="AlphaFoldDB" id="A0A1G9VZ90"/>
<dbReference type="GO" id="GO:0005506">
    <property type="term" value="F:iron ion binding"/>
    <property type="evidence" value="ECO:0007669"/>
    <property type="project" value="InterPro"/>
</dbReference>
<dbReference type="InterPro" id="IPR017896">
    <property type="entry name" value="4Fe4S_Fe-S-bd"/>
</dbReference>
<evidence type="ECO:0000259" key="6">
    <source>
        <dbReference type="PROSITE" id="PS51379"/>
    </source>
</evidence>